<dbReference type="SUPFAM" id="SSF54637">
    <property type="entry name" value="Thioesterase/thiol ester dehydrase-isomerase"/>
    <property type="match status" value="1"/>
</dbReference>
<evidence type="ECO:0008006" key="3">
    <source>
        <dbReference type="Google" id="ProtNLM"/>
    </source>
</evidence>
<dbReference type="AlphaFoldDB" id="A0A1M6AYE3"/>
<dbReference type="OrthoDB" id="1163807at2"/>
<accession>A0A1M6AYE3</accession>
<dbReference type="Proteomes" id="UP000184432">
    <property type="component" value="Unassembled WGS sequence"/>
</dbReference>
<dbReference type="InterPro" id="IPR029069">
    <property type="entry name" value="HotDog_dom_sf"/>
</dbReference>
<evidence type="ECO:0000313" key="2">
    <source>
        <dbReference type="Proteomes" id="UP000184432"/>
    </source>
</evidence>
<dbReference type="RefSeq" id="WP_073313581.1">
    <property type="nucleotide sequence ID" value="NZ_FQYP01000001.1"/>
</dbReference>
<protein>
    <recommendedName>
        <fullName evidence="3">Acyl-CoA thioester hydrolase</fullName>
    </recommendedName>
</protein>
<evidence type="ECO:0000313" key="1">
    <source>
        <dbReference type="EMBL" id="SHI41490.1"/>
    </source>
</evidence>
<organism evidence="1 2">
    <name type="scientific">Aquimarina spongiae</name>
    <dbReference type="NCBI Taxonomy" id="570521"/>
    <lineage>
        <taxon>Bacteria</taxon>
        <taxon>Pseudomonadati</taxon>
        <taxon>Bacteroidota</taxon>
        <taxon>Flavobacteriia</taxon>
        <taxon>Flavobacteriales</taxon>
        <taxon>Flavobacteriaceae</taxon>
        <taxon>Aquimarina</taxon>
    </lineage>
</organism>
<name>A0A1M6AYE3_9FLAO</name>
<reference evidence="2" key="1">
    <citation type="submission" date="2016-11" db="EMBL/GenBank/DDBJ databases">
        <authorList>
            <person name="Varghese N."/>
            <person name="Submissions S."/>
        </authorList>
    </citation>
    <scope>NUCLEOTIDE SEQUENCE [LARGE SCALE GENOMIC DNA]</scope>
    <source>
        <strain evidence="2">DSM 22623</strain>
    </source>
</reference>
<keyword evidence="2" id="KW-1185">Reference proteome</keyword>
<sequence>MIRKKYKVTGKDVDDFMIMHGGAYQAYIYAILDSFLFEKGYSKRKLDHLKVRLQKCKEEFTYQKHLMFTQDFFLNMEFLSTAEDLSKIYVRSRFFNSNNELCAVSNTELYWFDYHQKMAVAPPKDIFGRS</sequence>
<proteinExistence type="predicted"/>
<dbReference type="EMBL" id="FQYP01000001">
    <property type="protein sequence ID" value="SHI41490.1"/>
    <property type="molecule type" value="Genomic_DNA"/>
</dbReference>
<dbReference type="Gene3D" id="3.10.129.10">
    <property type="entry name" value="Hotdog Thioesterase"/>
    <property type="match status" value="1"/>
</dbReference>
<gene>
    <name evidence="1" type="ORF">SAMN04488508_101540</name>
</gene>
<dbReference type="STRING" id="570521.SAMN04488508_101540"/>